<dbReference type="InterPro" id="IPR007351">
    <property type="entry name" value="YjbR"/>
</dbReference>
<dbReference type="AlphaFoldDB" id="A0A848CPS6"/>
<accession>A0A848CPS6</accession>
<reference evidence="1 2" key="1">
    <citation type="submission" date="2020-04" db="EMBL/GenBank/DDBJ databases">
        <authorList>
            <person name="Hitch T.C.A."/>
            <person name="Wylensek D."/>
            <person name="Clavel T."/>
        </authorList>
    </citation>
    <scope>NUCLEOTIDE SEQUENCE [LARGE SCALE GENOMIC DNA]</scope>
    <source>
        <strain evidence="1 2">WB01_D5_05</strain>
    </source>
</reference>
<dbReference type="GO" id="GO:0003677">
    <property type="term" value="F:DNA binding"/>
    <property type="evidence" value="ECO:0007669"/>
    <property type="project" value="UniProtKB-KW"/>
</dbReference>
<keyword evidence="1" id="KW-0238">DNA-binding</keyword>
<evidence type="ECO:0000313" key="2">
    <source>
        <dbReference type="Proteomes" id="UP000561326"/>
    </source>
</evidence>
<organism evidence="1 2">
    <name type="scientific">Aneurinibacillus aneurinilyticus</name>
    <name type="common">Bacillus aneurinolyticus</name>
    <dbReference type="NCBI Taxonomy" id="1391"/>
    <lineage>
        <taxon>Bacteria</taxon>
        <taxon>Bacillati</taxon>
        <taxon>Bacillota</taxon>
        <taxon>Bacilli</taxon>
        <taxon>Bacillales</taxon>
        <taxon>Paenibacillaceae</taxon>
        <taxon>Aneurinibacillus group</taxon>
        <taxon>Aneurinibacillus</taxon>
    </lineage>
</organism>
<dbReference type="Pfam" id="PF04237">
    <property type="entry name" value="YjbR"/>
    <property type="match status" value="1"/>
</dbReference>
<dbReference type="EMBL" id="JABAGO010000001">
    <property type="protein sequence ID" value="NME97011.1"/>
    <property type="molecule type" value="Genomic_DNA"/>
</dbReference>
<dbReference type="PANTHER" id="PTHR35145">
    <property type="entry name" value="CYTOPLASMIC PROTEIN-RELATED"/>
    <property type="match status" value="1"/>
</dbReference>
<dbReference type="Proteomes" id="UP000561326">
    <property type="component" value="Unassembled WGS sequence"/>
</dbReference>
<evidence type="ECO:0000313" key="1">
    <source>
        <dbReference type="EMBL" id="NME97011.1"/>
    </source>
</evidence>
<dbReference type="InterPro" id="IPR058532">
    <property type="entry name" value="YjbR/MT2646/Rv2570-like"/>
</dbReference>
<comment type="caution">
    <text evidence="1">The sequence shown here is derived from an EMBL/GenBank/DDBJ whole genome shotgun (WGS) entry which is preliminary data.</text>
</comment>
<dbReference type="Gene3D" id="3.90.1150.30">
    <property type="match status" value="1"/>
</dbReference>
<dbReference type="RefSeq" id="WP_168974375.1">
    <property type="nucleotide sequence ID" value="NZ_JABAGO010000001.1"/>
</dbReference>
<name>A0A848CPS6_ANEAE</name>
<dbReference type="InterPro" id="IPR038056">
    <property type="entry name" value="YjbR-like_sf"/>
</dbReference>
<dbReference type="SUPFAM" id="SSF142906">
    <property type="entry name" value="YjbR-like"/>
    <property type="match status" value="1"/>
</dbReference>
<gene>
    <name evidence="1" type="ORF">HF838_01950</name>
</gene>
<protein>
    <submittedName>
        <fullName evidence="1">MmcQ/YjbR family DNA-binding protein</fullName>
    </submittedName>
</protein>
<dbReference type="PANTHER" id="PTHR35145:SF1">
    <property type="entry name" value="CYTOPLASMIC PROTEIN"/>
    <property type="match status" value="1"/>
</dbReference>
<sequence>MQYEEIRAYCLDKQGAMETFPFGDDVAVMKIGNKMFALLSHRDGISHISLKCEPDVSEVLREQYAVIKPGYHLNKRHWNTVELDETIPAEEIIGMVDRSYNLVFKSLKKAEREAISTFKCYR</sequence>
<proteinExistence type="predicted"/>